<dbReference type="Pfam" id="PF03634">
    <property type="entry name" value="TCP"/>
    <property type="match status" value="1"/>
</dbReference>
<accession>A0A8T9JD49</accession>
<comment type="subcellular location">
    <subcellularLocation>
        <location evidence="1">Nucleus</location>
    </subcellularLocation>
</comment>
<dbReference type="GO" id="GO:0043565">
    <property type="term" value="F:sequence-specific DNA binding"/>
    <property type="evidence" value="ECO:0007669"/>
    <property type="project" value="TreeGrafter"/>
</dbReference>
<feature type="domain" description="TCP" evidence="7">
    <location>
        <begin position="97"/>
        <end position="155"/>
    </location>
</feature>
<sequence length="252" mass="27590">MLPYPNPSSPDLERSFSPNSNSALNPFCFYYSMSSPPPPFSPASFNYDLLFAAADALPAADVPPPDPEAGEETTVQAAPAAAAERSTAGGGRRKRCRTDRHSKIHTSQGLRDRRMRLSLSVARQFFRLQDILRFDKASHTIDWLLKQSKSAIDQLLAGSNSAGFIAQTLNSDSLLSESSASECEVVSSNAPRKAKPAAAAPSSKAKVVAPRSLREVAFDRRFTRESREKARARARERTMEKKRIKISSGFAD</sequence>
<dbReference type="GO" id="GO:0005634">
    <property type="term" value="C:nucleus"/>
    <property type="evidence" value="ECO:0007669"/>
    <property type="project" value="UniProtKB-SubCell"/>
</dbReference>
<reference evidence="9" key="1">
    <citation type="submission" date="2020-10" db="EMBL/GenBank/DDBJ databases">
        <authorList>
            <person name="Yu Q."/>
        </authorList>
    </citation>
    <scope>NUCLEOTIDE SEQUENCE</scope>
    <source>
        <strain evidence="9">CL8453</strain>
        <tissue evidence="9">Inflorescence</tissue>
    </source>
</reference>
<keyword evidence="2" id="KW-0805">Transcription regulation</keyword>
<dbReference type="PROSITE" id="PS51370">
    <property type="entry name" value="R"/>
    <property type="match status" value="1"/>
</dbReference>
<feature type="compositionally biased region" description="Low complexity" evidence="6">
    <location>
        <begin position="72"/>
        <end position="87"/>
    </location>
</feature>
<evidence type="ECO:0000259" key="8">
    <source>
        <dbReference type="PROSITE" id="PS51370"/>
    </source>
</evidence>
<evidence type="ECO:0000256" key="3">
    <source>
        <dbReference type="ARBA" id="ARBA00023125"/>
    </source>
</evidence>
<keyword evidence="3" id="KW-0238">DNA-binding</keyword>
<evidence type="ECO:0000259" key="7">
    <source>
        <dbReference type="PROSITE" id="PS51369"/>
    </source>
</evidence>
<keyword evidence="4" id="KW-0804">Transcription</keyword>
<feature type="domain" description="R" evidence="8">
    <location>
        <begin position="224"/>
        <end position="241"/>
    </location>
</feature>
<dbReference type="GO" id="GO:2000032">
    <property type="term" value="P:regulation of secondary shoot formation"/>
    <property type="evidence" value="ECO:0007669"/>
    <property type="project" value="TreeGrafter"/>
</dbReference>
<dbReference type="GO" id="GO:0003700">
    <property type="term" value="F:DNA-binding transcription factor activity"/>
    <property type="evidence" value="ECO:0007669"/>
    <property type="project" value="InterPro"/>
</dbReference>
<dbReference type="PROSITE" id="PS51369">
    <property type="entry name" value="TCP"/>
    <property type="match status" value="1"/>
</dbReference>
<dbReference type="InterPro" id="IPR017887">
    <property type="entry name" value="TF_TCP_subgr"/>
</dbReference>
<feature type="compositionally biased region" description="Basic residues" evidence="6">
    <location>
        <begin position="91"/>
        <end position="104"/>
    </location>
</feature>
<dbReference type="EMBL" id="MW176102">
    <property type="protein sequence ID" value="UOF76537.1"/>
    <property type="molecule type" value="mRNA"/>
</dbReference>
<evidence type="ECO:0000313" key="9">
    <source>
        <dbReference type="EMBL" id="UOF76537.1"/>
    </source>
</evidence>
<evidence type="ECO:0000256" key="2">
    <source>
        <dbReference type="ARBA" id="ARBA00023015"/>
    </source>
</evidence>
<keyword evidence="5" id="KW-0539">Nucleus</keyword>
<dbReference type="AlphaFoldDB" id="A0A8T9JD49"/>
<evidence type="ECO:0000256" key="6">
    <source>
        <dbReference type="SAM" id="MobiDB-lite"/>
    </source>
</evidence>
<dbReference type="PANTHER" id="PTHR31072:SF226">
    <property type="entry name" value="TRANSCRIPTION FACTOR TCP18"/>
    <property type="match status" value="1"/>
</dbReference>
<dbReference type="InterPro" id="IPR017888">
    <property type="entry name" value="CYC/TB1_R_domain"/>
</dbReference>
<name>A0A8T9JD49_9LILI</name>
<dbReference type="PANTHER" id="PTHR31072">
    <property type="entry name" value="TRANSCRIPTION FACTOR TCP4-RELATED"/>
    <property type="match status" value="1"/>
</dbReference>
<protein>
    <submittedName>
        <fullName evidence="9">CYC/TB1-like protein</fullName>
    </submittedName>
</protein>
<evidence type="ECO:0000256" key="1">
    <source>
        <dbReference type="ARBA" id="ARBA00004123"/>
    </source>
</evidence>
<evidence type="ECO:0000256" key="5">
    <source>
        <dbReference type="ARBA" id="ARBA00023242"/>
    </source>
</evidence>
<evidence type="ECO:0000256" key="4">
    <source>
        <dbReference type="ARBA" id="ARBA00023163"/>
    </source>
</evidence>
<feature type="compositionally biased region" description="Basic and acidic residues" evidence="6">
    <location>
        <begin position="227"/>
        <end position="241"/>
    </location>
</feature>
<organism evidence="9">
    <name type="scientific">Canna indica</name>
    <name type="common">Indian-shot</name>
    <dbReference type="NCBI Taxonomy" id="4628"/>
    <lineage>
        <taxon>Eukaryota</taxon>
        <taxon>Viridiplantae</taxon>
        <taxon>Streptophyta</taxon>
        <taxon>Embryophyta</taxon>
        <taxon>Tracheophyta</taxon>
        <taxon>Spermatophyta</taxon>
        <taxon>Magnoliopsida</taxon>
        <taxon>Liliopsida</taxon>
        <taxon>Zingiberales</taxon>
        <taxon>Cannaceae</taxon>
        <taxon>Canna</taxon>
    </lineage>
</organism>
<feature type="region of interest" description="Disordered" evidence="6">
    <location>
        <begin position="60"/>
        <end position="109"/>
    </location>
</feature>
<proteinExistence type="evidence at transcript level"/>
<dbReference type="InterPro" id="IPR005333">
    <property type="entry name" value="Transcription_factor_TCP"/>
</dbReference>
<feature type="region of interest" description="Disordered" evidence="6">
    <location>
        <begin position="227"/>
        <end position="252"/>
    </location>
</feature>